<accession>A0A182T789</accession>
<name>A0A182T789_9DIPT</name>
<proteinExistence type="predicted"/>
<keyword evidence="1" id="KW-0732">Signal</keyword>
<sequence length="123" mass="13726">MGVMLSVLVAGVGAMDLIYCLAFVSNQVTGEEATNAIEEAPSKQLDSREQGLEQYRENLRQQIKTAPRSNVKGVTYAQDGVPYKDGYRLEPVEGAAQLDVLIEKLRVLERQSQEKEHQLEQMS</sequence>
<keyword evidence="3" id="KW-1185">Reference proteome</keyword>
<dbReference type="EnsemblMetazoa" id="AMAM021042-RA">
    <property type="protein sequence ID" value="AMAM021042-PA"/>
    <property type="gene ID" value="AMAM021042"/>
</dbReference>
<feature type="signal peptide" evidence="1">
    <location>
        <begin position="1"/>
        <end position="22"/>
    </location>
</feature>
<evidence type="ECO:0000313" key="3">
    <source>
        <dbReference type="Proteomes" id="UP000075901"/>
    </source>
</evidence>
<reference evidence="2" key="2">
    <citation type="submission" date="2020-05" db="UniProtKB">
        <authorList>
            <consortium name="EnsemblMetazoa"/>
        </authorList>
    </citation>
    <scope>IDENTIFICATION</scope>
    <source>
        <strain evidence="2">maculatus3</strain>
    </source>
</reference>
<organism evidence="2 3">
    <name type="scientific">Anopheles maculatus</name>
    <dbReference type="NCBI Taxonomy" id="74869"/>
    <lineage>
        <taxon>Eukaryota</taxon>
        <taxon>Metazoa</taxon>
        <taxon>Ecdysozoa</taxon>
        <taxon>Arthropoda</taxon>
        <taxon>Hexapoda</taxon>
        <taxon>Insecta</taxon>
        <taxon>Pterygota</taxon>
        <taxon>Neoptera</taxon>
        <taxon>Endopterygota</taxon>
        <taxon>Diptera</taxon>
        <taxon>Nematocera</taxon>
        <taxon>Culicoidea</taxon>
        <taxon>Culicidae</taxon>
        <taxon>Anophelinae</taxon>
        <taxon>Anopheles</taxon>
        <taxon>Anopheles maculatus group</taxon>
    </lineage>
</organism>
<evidence type="ECO:0000256" key="1">
    <source>
        <dbReference type="SAM" id="SignalP"/>
    </source>
</evidence>
<feature type="chain" id="PRO_5008136580" evidence="1">
    <location>
        <begin position="23"/>
        <end position="123"/>
    </location>
</feature>
<evidence type="ECO:0000313" key="2">
    <source>
        <dbReference type="EnsemblMetazoa" id="AMAM021042-PA"/>
    </source>
</evidence>
<dbReference type="Proteomes" id="UP000075901">
    <property type="component" value="Unassembled WGS sequence"/>
</dbReference>
<dbReference type="VEuPathDB" id="VectorBase:AMAM021042"/>
<protein>
    <submittedName>
        <fullName evidence="2">Uncharacterized protein</fullName>
    </submittedName>
</protein>
<reference evidence="3" key="1">
    <citation type="submission" date="2013-09" db="EMBL/GenBank/DDBJ databases">
        <title>The Genome Sequence of Anopheles maculatus species B.</title>
        <authorList>
            <consortium name="The Broad Institute Genomics Platform"/>
            <person name="Neafsey D.E."/>
            <person name="Besansky N."/>
            <person name="Howell P."/>
            <person name="Walton C."/>
            <person name="Young S.K."/>
            <person name="Zeng Q."/>
            <person name="Gargeya S."/>
            <person name="Fitzgerald M."/>
            <person name="Haas B."/>
            <person name="Abouelleil A."/>
            <person name="Allen A.W."/>
            <person name="Alvarado L."/>
            <person name="Arachchi H.M."/>
            <person name="Berlin A.M."/>
            <person name="Chapman S.B."/>
            <person name="Gainer-Dewar J."/>
            <person name="Goldberg J."/>
            <person name="Griggs A."/>
            <person name="Gujja S."/>
            <person name="Hansen M."/>
            <person name="Howarth C."/>
            <person name="Imamovic A."/>
            <person name="Ireland A."/>
            <person name="Larimer J."/>
            <person name="McCowan C."/>
            <person name="Murphy C."/>
            <person name="Pearson M."/>
            <person name="Poon T.W."/>
            <person name="Priest M."/>
            <person name="Roberts A."/>
            <person name="Saif S."/>
            <person name="Shea T."/>
            <person name="Sisk P."/>
            <person name="Sykes S."/>
            <person name="Wortman J."/>
            <person name="Nusbaum C."/>
            <person name="Birren B."/>
        </authorList>
    </citation>
    <scope>NUCLEOTIDE SEQUENCE [LARGE SCALE GENOMIC DNA]</scope>
    <source>
        <strain evidence="3">maculatus3</strain>
    </source>
</reference>
<dbReference type="AlphaFoldDB" id="A0A182T789"/>